<dbReference type="GO" id="GO:0016887">
    <property type="term" value="F:ATP hydrolysis activity"/>
    <property type="evidence" value="ECO:0007669"/>
    <property type="project" value="InterPro"/>
</dbReference>
<dbReference type="SUPFAM" id="SSF52540">
    <property type="entry name" value="P-loop containing nucleoside triphosphate hydrolases"/>
    <property type="match status" value="1"/>
</dbReference>
<keyword evidence="2" id="KW-0547">Nucleotide-binding</keyword>
<dbReference type="InterPro" id="IPR017871">
    <property type="entry name" value="ABC_transporter-like_CS"/>
</dbReference>
<dbReference type="PANTHER" id="PTHR42939:SF3">
    <property type="entry name" value="ABC TRANSPORTER ATP-BINDING COMPONENT"/>
    <property type="match status" value="1"/>
</dbReference>
<dbReference type="InterPro" id="IPR051782">
    <property type="entry name" value="ABC_Transporter_VariousFunc"/>
</dbReference>
<evidence type="ECO:0000256" key="3">
    <source>
        <dbReference type="ARBA" id="ARBA00022840"/>
    </source>
</evidence>
<dbReference type="PROSITE" id="PS00211">
    <property type="entry name" value="ABC_TRANSPORTER_1"/>
    <property type="match status" value="1"/>
</dbReference>
<dbReference type="PANTHER" id="PTHR42939">
    <property type="entry name" value="ABC TRANSPORTER ATP-BINDING PROTEIN ALBC-RELATED"/>
    <property type="match status" value="1"/>
</dbReference>
<keyword evidence="3 5" id="KW-0067">ATP-binding</keyword>
<gene>
    <name evidence="5" type="ORF">AB3N04_07830</name>
</gene>
<evidence type="ECO:0000256" key="1">
    <source>
        <dbReference type="ARBA" id="ARBA00022448"/>
    </source>
</evidence>
<dbReference type="Pfam" id="PF00005">
    <property type="entry name" value="ABC_tran"/>
    <property type="match status" value="1"/>
</dbReference>
<dbReference type="SMART" id="SM00382">
    <property type="entry name" value="AAA"/>
    <property type="match status" value="1"/>
</dbReference>
<dbReference type="InterPro" id="IPR003439">
    <property type="entry name" value="ABC_transporter-like_ATP-bd"/>
</dbReference>
<keyword evidence="1" id="KW-0813">Transport</keyword>
<dbReference type="GO" id="GO:0005524">
    <property type="term" value="F:ATP binding"/>
    <property type="evidence" value="ECO:0007669"/>
    <property type="project" value="UniProtKB-KW"/>
</dbReference>
<organism evidence="5">
    <name type="scientific">Alkalihalophilus sp. As8PL</name>
    <dbReference type="NCBI Taxonomy" id="3237103"/>
    <lineage>
        <taxon>Bacteria</taxon>
        <taxon>Bacillati</taxon>
        <taxon>Bacillota</taxon>
        <taxon>Bacilli</taxon>
        <taxon>Bacillales</taxon>
        <taxon>Bacillaceae</taxon>
        <taxon>Alkalihalophilus</taxon>
    </lineage>
</organism>
<evidence type="ECO:0000259" key="4">
    <source>
        <dbReference type="PROSITE" id="PS50893"/>
    </source>
</evidence>
<proteinExistence type="predicted"/>
<dbReference type="AlphaFoldDB" id="A0AB39BX25"/>
<evidence type="ECO:0000313" key="5">
    <source>
        <dbReference type="EMBL" id="XDI38219.1"/>
    </source>
</evidence>
<name>A0AB39BX25_9BACI</name>
<dbReference type="InterPro" id="IPR003593">
    <property type="entry name" value="AAA+_ATPase"/>
</dbReference>
<dbReference type="Gene3D" id="3.40.50.300">
    <property type="entry name" value="P-loop containing nucleotide triphosphate hydrolases"/>
    <property type="match status" value="1"/>
</dbReference>
<dbReference type="RefSeq" id="WP_368505535.1">
    <property type="nucleotide sequence ID" value="NZ_CP162551.1"/>
</dbReference>
<accession>A0AB39BX25</accession>
<evidence type="ECO:0000256" key="2">
    <source>
        <dbReference type="ARBA" id="ARBA00022741"/>
    </source>
</evidence>
<reference evidence="5" key="1">
    <citation type="submission" date="2024-07" db="EMBL/GenBank/DDBJ databases">
        <title>Identification and characteristics of an arsenic-resistant bacterial isolate, which belongs to a novel species.</title>
        <authorList>
            <person name="Juszczyk A."/>
            <person name="Kowalczyk A."/>
            <person name="Was K."/>
            <person name="Kosowicz W."/>
            <person name="Budzyn A."/>
            <person name="Latowski D."/>
        </authorList>
    </citation>
    <scope>NUCLEOTIDE SEQUENCE</scope>
    <source>
        <strain evidence="5">As8PL</strain>
    </source>
</reference>
<dbReference type="InterPro" id="IPR027417">
    <property type="entry name" value="P-loop_NTPase"/>
</dbReference>
<dbReference type="PROSITE" id="PS50893">
    <property type="entry name" value="ABC_TRANSPORTER_2"/>
    <property type="match status" value="1"/>
</dbReference>
<dbReference type="CDD" id="cd03230">
    <property type="entry name" value="ABC_DR_subfamily_A"/>
    <property type="match status" value="1"/>
</dbReference>
<sequence>MISLKDIYKKVDKSFELGPLSCHIEPGNIVALVGNNGAGKSTLFQLIMGLVKKEGGEIEYYFDDSSQNGWKQAFAYVPQTPLMYQGFTVAQLADFFEMSYPGWNRNEFNRLTSLFDLPLKKQVEKLSGGMQKKAMLSLTLARESKVLFLDEPLAGVDLEGQEQMKDEMVRYMERGEEQTILFATHSSDEIRTLADYVLLMKDGQLLNQFEKDSLVESWKRIWVQADKQVVLQMNGVISAVQQGPLCECLTSNLRETEKELTRLGITISTFQAMELREILRVILKQETKSA</sequence>
<dbReference type="EMBL" id="CP162551">
    <property type="protein sequence ID" value="XDI38219.1"/>
    <property type="molecule type" value="Genomic_DNA"/>
</dbReference>
<feature type="domain" description="ABC transporter" evidence="4">
    <location>
        <begin position="2"/>
        <end position="227"/>
    </location>
</feature>
<protein>
    <submittedName>
        <fullName evidence="5">ATP-binding cassette domain-containing protein</fullName>
    </submittedName>
</protein>